<dbReference type="NCBIfam" id="TIGR00732">
    <property type="entry name" value="dprA"/>
    <property type="match status" value="1"/>
</dbReference>
<accession>A0ABW3D9G5</accession>
<dbReference type="RefSeq" id="WP_379287439.1">
    <property type="nucleotide sequence ID" value="NZ_JBHTIU010000027.1"/>
</dbReference>
<name>A0ABW3D9G5_9BACL</name>
<evidence type="ECO:0000313" key="4">
    <source>
        <dbReference type="EMBL" id="MFD0869204.1"/>
    </source>
</evidence>
<dbReference type="EMBL" id="JBHTIU010000027">
    <property type="protein sequence ID" value="MFD0869204.1"/>
    <property type="molecule type" value="Genomic_DNA"/>
</dbReference>
<organism evidence="4 5">
    <name type="scientific">Paenibacillus residui</name>
    <dbReference type="NCBI Taxonomy" id="629724"/>
    <lineage>
        <taxon>Bacteria</taxon>
        <taxon>Bacillati</taxon>
        <taxon>Bacillota</taxon>
        <taxon>Bacilli</taxon>
        <taxon>Bacillales</taxon>
        <taxon>Paenibacillaceae</taxon>
        <taxon>Paenibacillus</taxon>
    </lineage>
</organism>
<dbReference type="Proteomes" id="UP001597120">
    <property type="component" value="Unassembled WGS sequence"/>
</dbReference>
<dbReference type="Pfam" id="PF02481">
    <property type="entry name" value="DNA_processg_A"/>
    <property type="match status" value="1"/>
</dbReference>
<keyword evidence="5" id="KW-1185">Reference proteome</keyword>
<proteinExistence type="inferred from homology"/>
<feature type="domain" description="DprA winged helix" evidence="3">
    <location>
        <begin position="301"/>
        <end position="359"/>
    </location>
</feature>
<dbReference type="SUPFAM" id="SSF102405">
    <property type="entry name" value="MCP/YpsA-like"/>
    <property type="match status" value="1"/>
</dbReference>
<dbReference type="Gene3D" id="3.40.50.450">
    <property type="match status" value="1"/>
</dbReference>
<evidence type="ECO:0000259" key="3">
    <source>
        <dbReference type="Pfam" id="PF17782"/>
    </source>
</evidence>
<gene>
    <name evidence="4" type="primary">dprA</name>
    <name evidence="4" type="ORF">ACFQ03_08570</name>
</gene>
<sequence length="365" mass="40951">MDNKSILLGLHELKGIGWETIEKLIIKTQNLVELLEWGDMEWREAGIRRDRVESIRRGLTQERLASRLEWYRKENIHVLTLYDEAYPYRLRHSSRPPWVLYAKGNLKLLENHHSLAIVGSRTPTAYGRRAATELAYHLSEAGLSIVSGLARGIDSAAHLGALEGKAKTIAILGTSIDRVYPPENLKLFKRIEEEGVVLSEYFPGIIHHPGLFPLRNRVIAGISLGTLVVEAAQNSGSLITADMALDESRDLFAVPGPIFSPKSRGTNELLQTRAKMVVCANDVLEEYKGFFNIKNVLHPADSPKPEPELTKEERRILGLISFEPTTIDYLLEQSETNFGHLHTILLSLLMKKKIAQHAGSAYVLI</sequence>
<dbReference type="Pfam" id="PF17782">
    <property type="entry name" value="WHD_DprA"/>
    <property type="match status" value="1"/>
</dbReference>
<evidence type="ECO:0000256" key="1">
    <source>
        <dbReference type="ARBA" id="ARBA00006525"/>
    </source>
</evidence>
<comment type="similarity">
    <text evidence="1">Belongs to the DprA/Smf family.</text>
</comment>
<reference evidence="5" key="1">
    <citation type="journal article" date="2019" name="Int. J. Syst. Evol. Microbiol.">
        <title>The Global Catalogue of Microorganisms (GCM) 10K type strain sequencing project: providing services to taxonomists for standard genome sequencing and annotation.</title>
        <authorList>
            <consortium name="The Broad Institute Genomics Platform"/>
            <consortium name="The Broad Institute Genome Sequencing Center for Infectious Disease"/>
            <person name="Wu L."/>
            <person name="Ma J."/>
        </authorList>
    </citation>
    <scope>NUCLEOTIDE SEQUENCE [LARGE SCALE GENOMIC DNA]</scope>
    <source>
        <strain evidence="5">CCUG 57263</strain>
    </source>
</reference>
<comment type="caution">
    <text evidence="4">The sequence shown here is derived from an EMBL/GenBank/DDBJ whole genome shotgun (WGS) entry which is preliminary data.</text>
</comment>
<dbReference type="PANTHER" id="PTHR43022:SF1">
    <property type="entry name" value="PROTEIN SMF"/>
    <property type="match status" value="1"/>
</dbReference>
<dbReference type="PANTHER" id="PTHR43022">
    <property type="entry name" value="PROTEIN SMF"/>
    <property type="match status" value="1"/>
</dbReference>
<evidence type="ECO:0000259" key="2">
    <source>
        <dbReference type="Pfam" id="PF02481"/>
    </source>
</evidence>
<dbReference type="InterPro" id="IPR041614">
    <property type="entry name" value="DprA_WH"/>
</dbReference>
<dbReference type="Gene3D" id="1.10.10.10">
    <property type="entry name" value="Winged helix-like DNA-binding domain superfamily/Winged helix DNA-binding domain"/>
    <property type="match status" value="1"/>
</dbReference>
<dbReference type="InterPro" id="IPR036388">
    <property type="entry name" value="WH-like_DNA-bd_sf"/>
</dbReference>
<dbReference type="InterPro" id="IPR057666">
    <property type="entry name" value="DrpA_SLOG"/>
</dbReference>
<feature type="domain" description="Smf/DprA SLOG" evidence="2">
    <location>
        <begin position="78"/>
        <end position="287"/>
    </location>
</feature>
<dbReference type="InterPro" id="IPR003488">
    <property type="entry name" value="DprA"/>
</dbReference>
<protein>
    <submittedName>
        <fullName evidence="4">DNA-processing protein DprA</fullName>
    </submittedName>
</protein>
<evidence type="ECO:0000313" key="5">
    <source>
        <dbReference type="Proteomes" id="UP001597120"/>
    </source>
</evidence>